<dbReference type="EMBL" id="UFQS01000675">
    <property type="protein sequence ID" value="SSX06071.1"/>
    <property type="molecule type" value="Genomic_DNA"/>
</dbReference>
<dbReference type="EMBL" id="UFQT01000675">
    <property type="protein sequence ID" value="SSX26427.1"/>
    <property type="molecule type" value="Genomic_DNA"/>
</dbReference>
<protein>
    <submittedName>
        <fullName evidence="8">CSON012145 protein</fullName>
    </submittedName>
    <submittedName>
        <fullName evidence="9">CSON013415 protein</fullName>
    </submittedName>
</protein>
<keyword evidence="2" id="KW-0698">rRNA processing</keyword>
<sequence>MDSDLDEIINESHNTDSKPTPSNTSLKLEDMKDSSEDEMPEIFVGKERVLKKLEELTKGPGFEIDKKRPVWEDDDDKSSNDEDFLETNKTAYKRRKFDNKKRSRELQKLNQDPDWVKGRQESDSSDDELMQTSSKFIKKESGRLQENVLVIKRLKDLNRSTYSERRVSSIIFHPTSTVAICTGENGIANFYTVDGKKNDKLHSIAFENFQITSAGLVNGQELIVGGKKPHYFTYDLLSGKSKKVFLPKNVTKLKKFVISPCEKYMAVVGRFGEVHLFTTKSKELVKTFKQEYFCSSLAFSHDSKKLFCHSIENEVSIMDISAGKICHKWIDEGCINGTSITLTNNLIATGSKQGVVNIYDESQIYGTQYPQSKKAIMNLSTTISSTVFNPSAEILAICSADVSEAARMIHFPSLTAFNNFPGNLTRFGHPRIMAFSPMGGFFAIGNRDKTVALYRLKHYNNY</sequence>
<dbReference type="PANTHER" id="PTHR18359:SF0">
    <property type="entry name" value="U3 SMALL NUCLEOLAR RNA-ASSOCIATED PROTEIN 18 HOMOLOG"/>
    <property type="match status" value="1"/>
</dbReference>
<dbReference type="InterPro" id="IPR036322">
    <property type="entry name" value="WD40_repeat_dom_sf"/>
</dbReference>
<comment type="similarity">
    <text evidence="6">Belongs to the WD repeat UTP18 family.</text>
</comment>
<name>A0A336KPI7_CULSO</name>
<feature type="region of interest" description="Disordered" evidence="7">
    <location>
        <begin position="96"/>
        <end position="130"/>
    </location>
</feature>
<dbReference type="AlphaFoldDB" id="A0A336KPI7"/>
<dbReference type="GO" id="GO:0032040">
    <property type="term" value="C:small-subunit processome"/>
    <property type="evidence" value="ECO:0007669"/>
    <property type="project" value="TreeGrafter"/>
</dbReference>
<dbReference type="InterPro" id="IPR045161">
    <property type="entry name" value="Utp18"/>
</dbReference>
<keyword evidence="4" id="KW-0677">Repeat</keyword>
<feature type="region of interest" description="Disordered" evidence="7">
    <location>
        <begin position="63"/>
        <end position="83"/>
    </location>
</feature>
<feature type="compositionally biased region" description="Acidic residues" evidence="7">
    <location>
        <begin position="72"/>
        <end position="83"/>
    </location>
</feature>
<dbReference type="SUPFAM" id="SSF50978">
    <property type="entry name" value="WD40 repeat-like"/>
    <property type="match status" value="1"/>
</dbReference>
<organism evidence="9">
    <name type="scientific">Culicoides sonorensis</name>
    <name type="common">Biting midge</name>
    <dbReference type="NCBI Taxonomy" id="179676"/>
    <lineage>
        <taxon>Eukaryota</taxon>
        <taxon>Metazoa</taxon>
        <taxon>Ecdysozoa</taxon>
        <taxon>Arthropoda</taxon>
        <taxon>Hexapoda</taxon>
        <taxon>Insecta</taxon>
        <taxon>Pterygota</taxon>
        <taxon>Neoptera</taxon>
        <taxon>Endopterygota</taxon>
        <taxon>Diptera</taxon>
        <taxon>Nematocera</taxon>
        <taxon>Chironomoidea</taxon>
        <taxon>Ceratopogonidae</taxon>
        <taxon>Ceratopogoninae</taxon>
        <taxon>Culicoides</taxon>
        <taxon>Monoculicoides</taxon>
    </lineage>
</organism>
<feature type="region of interest" description="Disordered" evidence="7">
    <location>
        <begin position="1"/>
        <end position="41"/>
    </location>
</feature>
<evidence type="ECO:0000256" key="6">
    <source>
        <dbReference type="ARBA" id="ARBA00025767"/>
    </source>
</evidence>
<dbReference type="Gene3D" id="2.130.10.10">
    <property type="entry name" value="YVTN repeat-like/Quinoprotein amine dehydrogenase"/>
    <property type="match status" value="1"/>
</dbReference>
<evidence type="ECO:0000256" key="2">
    <source>
        <dbReference type="ARBA" id="ARBA00022552"/>
    </source>
</evidence>
<evidence type="ECO:0000256" key="5">
    <source>
        <dbReference type="ARBA" id="ARBA00023242"/>
    </source>
</evidence>
<evidence type="ECO:0000256" key="7">
    <source>
        <dbReference type="SAM" id="MobiDB-lite"/>
    </source>
</evidence>
<reference evidence="10" key="2">
    <citation type="submission" date="2018-07" db="EMBL/GenBank/DDBJ databases">
        <authorList>
            <person name="Quirk P.G."/>
            <person name="Krulwich T.A."/>
        </authorList>
    </citation>
    <scope>NUCLEOTIDE SEQUENCE</scope>
</reference>
<dbReference type="EMBL" id="UFQT01000558">
    <property type="protein sequence ID" value="SSX25289.1"/>
    <property type="molecule type" value="Genomic_DNA"/>
</dbReference>
<dbReference type="OMA" id="DLNRATY"/>
<comment type="subcellular location">
    <subcellularLocation>
        <location evidence="1">Nucleus</location>
        <location evidence="1">Nucleolus</location>
    </subcellularLocation>
</comment>
<keyword evidence="3" id="KW-0853">WD repeat</keyword>
<gene>
    <name evidence="9" type="primary">CSON013415</name>
    <name evidence="8" type="synonym">CSON012145</name>
</gene>
<evidence type="ECO:0000256" key="4">
    <source>
        <dbReference type="ARBA" id="ARBA00022737"/>
    </source>
</evidence>
<dbReference type="VEuPathDB" id="VectorBase:CSON013415"/>
<keyword evidence="5" id="KW-0539">Nucleus</keyword>
<dbReference type="EMBL" id="UFQS01000558">
    <property type="protein sequence ID" value="SSX04927.1"/>
    <property type="molecule type" value="Genomic_DNA"/>
</dbReference>
<reference evidence="9" key="1">
    <citation type="submission" date="2018-04" db="EMBL/GenBank/DDBJ databases">
        <authorList>
            <person name="Go L.Y."/>
            <person name="Mitchell J.A."/>
        </authorList>
    </citation>
    <scope>NUCLEOTIDE SEQUENCE</scope>
    <source>
        <tissue evidence="9">Whole organism</tissue>
    </source>
</reference>
<dbReference type="SMART" id="SM00320">
    <property type="entry name" value="WD40"/>
    <property type="match status" value="4"/>
</dbReference>
<dbReference type="PANTHER" id="PTHR18359">
    <property type="entry name" value="WD-REPEAT PROTEIN-RELATED"/>
    <property type="match status" value="1"/>
</dbReference>
<evidence type="ECO:0000313" key="8">
    <source>
        <dbReference type="EMBL" id="SSX04927.1"/>
    </source>
</evidence>
<accession>A0A336KPI7</accession>
<dbReference type="VEuPathDB" id="VectorBase:CSON012145"/>
<dbReference type="InterPro" id="IPR001680">
    <property type="entry name" value="WD40_rpt"/>
</dbReference>
<proteinExistence type="inferred from homology"/>
<dbReference type="InterPro" id="IPR015943">
    <property type="entry name" value="WD40/YVTN_repeat-like_dom_sf"/>
</dbReference>
<evidence type="ECO:0000256" key="3">
    <source>
        <dbReference type="ARBA" id="ARBA00022574"/>
    </source>
</evidence>
<evidence type="ECO:0000256" key="1">
    <source>
        <dbReference type="ARBA" id="ARBA00004604"/>
    </source>
</evidence>
<feature type="compositionally biased region" description="Polar residues" evidence="7">
    <location>
        <begin position="17"/>
        <end position="26"/>
    </location>
</feature>
<evidence type="ECO:0000313" key="9">
    <source>
        <dbReference type="EMBL" id="SSX06071.1"/>
    </source>
</evidence>
<dbReference type="GO" id="GO:0034388">
    <property type="term" value="C:Pwp2p-containing subcomplex of 90S preribosome"/>
    <property type="evidence" value="ECO:0007669"/>
    <property type="project" value="TreeGrafter"/>
</dbReference>
<dbReference type="GO" id="GO:0006364">
    <property type="term" value="P:rRNA processing"/>
    <property type="evidence" value="ECO:0007669"/>
    <property type="project" value="UniProtKB-KW"/>
</dbReference>
<evidence type="ECO:0000313" key="10">
    <source>
        <dbReference type="EMBL" id="SSX25289.1"/>
    </source>
</evidence>